<dbReference type="AlphaFoldDB" id="A0A1H4AK55"/>
<keyword evidence="3" id="KW-1185">Reference proteome</keyword>
<dbReference type="RefSeq" id="WP_139170010.1">
    <property type="nucleotide sequence ID" value="NZ_BKAT01000009.1"/>
</dbReference>
<gene>
    <name evidence="2" type="ORF">SAMN05660909_01615</name>
</gene>
<evidence type="ECO:0000313" key="3">
    <source>
        <dbReference type="Proteomes" id="UP000199656"/>
    </source>
</evidence>
<protein>
    <submittedName>
        <fullName evidence="2">Uncharacterized protein</fullName>
    </submittedName>
</protein>
<dbReference type="Proteomes" id="UP000199656">
    <property type="component" value="Unassembled WGS sequence"/>
</dbReference>
<dbReference type="EMBL" id="FNRL01000006">
    <property type="protein sequence ID" value="SEA36032.1"/>
    <property type="molecule type" value="Genomic_DNA"/>
</dbReference>
<proteinExistence type="predicted"/>
<sequence length="166" mass="18755">MKYLFICLCLLSSYAYAQSTQRIVFVAESPQSPDTSVVFTYNRIHEKNNILKENGLFGNPLTSTHIFRQVNQDWYYKSGTAWKPFYLHAQPVHPVIRSDGVSCKLRNMGRDSLAGIPCTLYETSGSGVVVSDHIIFWFSSRFGVIRIVANSLALVRKDILNGSNIE</sequence>
<evidence type="ECO:0000256" key="1">
    <source>
        <dbReference type="SAM" id="SignalP"/>
    </source>
</evidence>
<reference evidence="3" key="1">
    <citation type="submission" date="2016-10" db="EMBL/GenBank/DDBJ databases">
        <authorList>
            <person name="Varghese N."/>
            <person name="Submissions S."/>
        </authorList>
    </citation>
    <scope>NUCLEOTIDE SEQUENCE [LARGE SCALE GENOMIC DNA]</scope>
    <source>
        <strain evidence="3">DSM 23920</strain>
    </source>
</reference>
<evidence type="ECO:0000313" key="2">
    <source>
        <dbReference type="EMBL" id="SEA36032.1"/>
    </source>
</evidence>
<accession>A0A1H4AK55</accession>
<feature type="signal peptide" evidence="1">
    <location>
        <begin position="1"/>
        <end position="17"/>
    </location>
</feature>
<name>A0A1H4AK55_9BACT</name>
<keyword evidence="1" id="KW-0732">Signal</keyword>
<organism evidence="2 3">
    <name type="scientific">Chitinophaga terrae</name>
    <name type="common">ex Kim and Jung 2007</name>
    <dbReference type="NCBI Taxonomy" id="408074"/>
    <lineage>
        <taxon>Bacteria</taxon>
        <taxon>Pseudomonadati</taxon>
        <taxon>Bacteroidota</taxon>
        <taxon>Chitinophagia</taxon>
        <taxon>Chitinophagales</taxon>
        <taxon>Chitinophagaceae</taxon>
        <taxon>Chitinophaga</taxon>
    </lineage>
</organism>
<feature type="chain" id="PRO_5011621940" evidence="1">
    <location>
        <begin position="18"/>
        <end position="166"/>
    </location>
</feature>